<organism evidence="2 3">
    <name type="scientific">Fomitopsis schrenkii</name>
    <name type="common">Brown rot fungus</name>
    <dbReference type="NCBI Taxonomy" id="2126942"/>
    <lineage>
        <taxon>Eukaryota</taxon>
        <taxon>Fungi</taxon>
        <taxon>Dikarya</taxon>
        <taxon>Basidiomycota</taxon>
        <taxon>Agaricomycotina</taxon>
        <taxon>Agaricomycetes</taxon>
        <taxon>Polyporales</taxon>
        <taxon>Fomitopsis</taxon>
    </lineage>
</organism>
<evidence type="ECO:0000313" key="2">
    <source>
        <dbReference type="EMBL" id="EPT05720.1"/>
    </source>
</evidence>
<gene>
    <name evidence="2" type="ORF">FOMPIDRAFT_86788</name>
</gene>
<name>S8G6B3_FOMSC</name>
<dbReference type="HOGENOM" id="CLU_1299739_0_0_1"/>
<sequence length="212" mass="22718">MSVAVIRKVRPSDKMPRRFVVAPTLNALTPLPLRAGFADTSRTPLGQGAGLEQRAPLLPRYPGGLSPAAIEYVRDRKCLDGPSLSSNRRTRWKPSEPASVSVLQAAGHHPANIRFPPARTEPATSILRPRPASQPPSQPQPKKSNTTTDGLAHQSRHSLRVLSRRNRPPSALGTYLIDPSLPLACGRGRADVAAPSWEAAPIAATHSPVPMG</sequence>
<dbReference type="InParanoid" id="S8G6B3"/>
<evidence type="ECO:0000256" key="1">
    <source>
        <dbReference type="SAM" id="MobiDB-lite"/>
    </source>
</evidence>
<feature type="compositionally biased region" description="Basic residues" evidence="1">
    <location>
        <begin position="154"/>
        <end position="167"/>
    </location>
</feature>
<keyword evidence="3" id="KW-1185">Reference proteome</keyword>
<feature type="region of interest" description="Disordered" evidence="1">
    <location>
        <begin position="79"/>
        <end position="100"/>
    </location>
</feature>
<dbReference type="AlphaFoldDB" id="S8G6B3"/>
<dbReference type="Proteomes" id="UP000015241">
    <property type="component" value="Unassembled WGS sequence"/>
</dbReference>
<feature type="region of interest" description="Disordered" evidence="1">
    <location>
        <begin position="123"/>
        <end position="172"/>
    </location>
</feature>
<protein>
    <submittedName>
        <fullName evidence="2">Uncharacterized protein</fullName>
    </submittedName>
</protein>
<reference evidence="2 3" key="1">
    <citation type="journal article" date="2012" name="Science">
        <title>The Paleozoic origin of enzymatic lignin decomposition reconstructed from 31 fungal genomes.</title>
        <authorList>
            <person name="Floudas D."/>
            <person name="Binder M."/>
            <person name="Riley R."/>
            <person name="Barry K."/>
            <person name="Blanchette R.A."/>
            <person name="Henrissat B."/>
            <person name="Martinez A.T."/>
            <person name="Otillar R."/>
            <person name="Spatafora J.W."/>
            <person name="Yadav J.S."/>
            <person name="Aerts A."/>
            <person name="Benoit I."/>
            <person name="Boyd A."/>
            <person name="Carlson A."/>
            <person name="Copeland A."/>
            <person name="Coutinho P.M."/>
            <person name="de Vries R.P."/>
            <person name="Ferreira P."/>
            <person name="Findley K."/>
            <person name="Foster B."/>
            <person name="Gaskell J."/>
            <person name="Glotzer D."/>
            <person name="Gorecki P."/>
            <person name="Heitman J."/>
            <person name="Hesse C."/>
            <person name="Hori C."/>
            <person name="Igarashi K."/>
            <person name="Jurgens J.A."/>
            <person name="Kallen N."/>
            <person name="Kersten P."/>
            <person name="Kohler A."/>
            <person name="Kuees U."/>
            <person name="Kumar T.K.A."/>
            <person name="Kuo A."/>
            <person name="LaButti K."/>
            <person name="Larrondo L.F."/>
            <person name="Lindquist E."/>
            <person name="Ling A."/>
            <person name="Lombard V."/>
            <person name="Lucas S."/>
            <person name="Lundell T."/>
            <person name="Martin R."/>
            <person name="McLaughlin D.J."/>
            <person name="Morgenstern I."/>
            <person name="Morin E."/>
            <person name="Murat C."/>
            <person name="Nagy L.G."/>
            <person name="Nolan M."/>
            <person name="Ohm R.A."/>
            <person name="Patyshakuliyeva A."/>
            <person name="Rokas A."/>
            <person name="Ruiz-Duenas F.J."/>
            <person name="Sabat G."/>
            <person name="Salamov A."/>
            <person name="Samejima M."/>
            <person name="Schmutz J."/>
            <person name="Slot J.C."/>
            <person name="St John F."/>
            <person name="Stenlid J."/>
            <person name="Sun H."/>
            <person name="Sun S."/>
            <person name="Syed K."/>
            <person name="Tsang A."/>
            <person name="Wiebenga A."/>
            <person name="Young D."/>
            <person name="Pisabarro A."/>
            <person name="Eastwood D.C."/>
            <person name="Martin F."/>
            <person name="Cullen D."/>
            <person name="Grigoriev I.V."/>
            <person name="Hibbett D.S."/>
        </authorList>
    </citation>
    <scope>NUCLEOTIDE SEQUENCE</scope>
    <source>
        <strain evidence="3">FP-58527</strain>
    </source>
</reference>
<dbReference type="EMBL" id="KE504123">
    <property type="protein sequence ID" value="EPT05720.1"/>
    <property type="molecule type" value="Genomic_DNA"/>
</dbReference>
<proteinExistence type="predicted"/>
<evidence type="ECO:0000313" key="3">
    <source>
        <dbReference type="Proteomes" id="UP000015241"/>
    </source>
</evidence>
<accession>S8G6B3</accession>